<proteinExistence type="predicted"/>
<dbReference type="OrthoDB" id="3502806at2759"/>
<organism evidence="3 4">
    <name type="scientific">Phialocephala subalpina</name>
    <dbReference type="NCBI Taxonomy" id="576137"/>
    <lineage>
        <taxon>Eukaryota</taxon>
        <taxon>Fungi</taxon>
        <taxon>Dikarya</taxon>
        <taxon>Ascomycota</taxon>
        <taxon>Pezizomycotina</taxon>
        <taxon>Leotiomycetes</taxon>
        <taxon>Helotiales</taxon>
        <taxon>Mollisiaceae</taxon>
        <taxon>Phialocephala</taxon>
        <taxon>Phialocephala fortinii species complex</taxon>
    </lineage>
</organism>
<keyword evidence="4" id="KW-1185">Reference proteome</keyword>
<feature type="domain" description="Heterokaryon incompatibility" evidence="2">
    <location>
        <begin position="268"/>
        <end position="415"/>
    </location>
</feature>
<dbReference type="AlphaFoldDB" id="A0A1L7XJK3"/>
<dbReference type="Pfam" id="PF06985">
    <property type="entry name" value="HET"/>
    <property type="match status" value="1"/>
</dbReference>
<dbReference type="InterPro" id="IPR010730">
    <property type="entry name" value="HET"/>
</dbReference>
<dbReference type="PANTHER" id="PTHR33112">
    <property type="entry name" value="DOMAIN PROTEIN, PUTATIVE-RELATED"/>
    <property type="match status" value="1"/>
</dbReference>
<evidence type="ECO:0000259" key="2">
    <source>
        <dbReference type="Pfam" id="PF06985"/>
    </source>
</evidence>
<accession>A0A1L7XJK3</accession>
<evidence type="ECO:0000313" key="3">
    <source>
        <dbReference type="EMBL" id="CZR65230.1"/>
    </source>
</evidence>
<evidence type="ECO:0000313" key="4">
    <source>
        <dbReference type="Proteomes" id="UP000184330"/>
    </source>
</evidence>
<protein>
    <recommendedName>
        <fullName evidence="2">Heterokaryon incompatibility domain-containing protein</fullName>
    </recommendedName>
</protein>
<dbReference type="EMBL" id="FJOG01000029">
    <property type="protein sequence ID" value="CZR65230.1"/>
    <property type="molecule type" value="Genomic_DNA"/>
</dbReference>
<dbReference type="PANTHER" id="PTHR33112:SF12">
    <property type="entry name" value="HETEROKARYON INCOMPATIBILITY DOMAIN-CONTAINING PROTEIN"/>
    <property type="match status" value="1"/>
</dbReference>
<evidence type="ECO:0000256" key="1">
    <source>
        <dbReference type="SAM" id="MobiDB-lite"/>
    </source>
</evidence>
<dbReference type="Proteomes" id="UP000184330">
    <property type="component" value="Unassembled WGS sequence"/>
</dbReference>
<dbReference type="STRING" id="576137.A0A1L7XJK3"/>
<name>A0A1L7XJK3_9HELO</name>
<reference evidence="3 4" key="1">
    <citation type="submission" date="2016-03" db="EMBL/GenBank/DDBJ databases">
        <authorList>
            <person name="Ploux O."/>
        </authorList>
    </citation>
    <scope>NUCLEOTIDE SEQUENCE [LARGE SCALE GENOMIC DNA]</scope>
    <source>
        <strain evidence="3 4">UAMH 11012</strain>
    </source>
</reference>
<feature type="region of interest" description="Disordered" evidence="1">
    <location>
        <begin position="1"/>
        <end position="28"/>
    </location>
</feature>
<gene>
    <name evidence="3" type="ORF">PAC_15130</name>
</gene>
<sequence>MDDLVESFNGHVISSEAEEDTPETAATSSIHTSIPIHELLVGDTSEMAAMSSNTTISTQELCEVCRGINLRDFLFGEAEPSPINLGYLRDIVGKTDCRLCRLVVKALGRSWTEMPLQYNRGLYVGYRPTEVYLSSGKATTVEPCRRTIEFDVCHEGRKCEGRCRAHGFRQCGIGEEKYQTELRLMGDESAGYGRNITSVCDAQLMVDWYGRCRDRHERGTCGRARIISEVAFSTPHGQEIPEARLPPATRLIDVDEMRLVSMADTCEFVALSYVWGTLHMEDLQTMSDNVEWREEPNGLSRVQLPRTIADAISVTKDLKIKYLWIDSLCIVQDDEYKQSQIQNMDRIYGLASLVLVAAAGEDATAGLVGSTNSPRTEDDQVFGNVQGLQLLVSSPPLGYILSNSKWNTRGWTYQEWHLARRALVFTNQQVYYICSSASYCEDIALEQVQPHSEVSLMLVMDNLSASTMRHCLPSRYTRSTVNSGWIDYVRLVEHYSTRELTYESDTFLAISGLLSNLHRSSRNRFICGLSVGLFHDALFWVPVTTSELRCTEDEPALTFPTWSWAGWKGAAKYRVFPASDRCLVEEWQVWAGEQIGTLGTPLSELQNDRLLPGMSFFDERPTSAAAEAEERRRGTGIMGPNHLHQCLLKFNAEIATLQMAGGVINDFNCKAEALLDQRGAYMGVAIMNKQRTTMERVEGGFRNVRCIAISISEVVLHYMNEPAFTTLPEDTEWVNLMIVAELGDLFAVRLGVGQVSKRAWDDWAHAERKEINLA</sequence>